<feature type="transmembrane region" description="Helical" evidence="1">
    <location>
        <begin position="496"/>
        <end position="526"/>
    </location>
</feature>
<protein>
    <submittedName>
        <fullName evidence="2">Uncharacterized protein</fullName>
    </submittedName>
</protein>
<proteinExistence type="predicted"/>
<keyword evidence="1" id="KW-1133">Transmembrane helix</keyword>
<dbReference type="Pfam" id="PF04087">
    <property type="entry name" value="DUF389"/>
    <property type="match status" value="1"/>
</dbReference>
<feature type="transmembrane region" description="Helical" evidence="1">
    <location>
        <begin position="334"/>
        <end position="351"/>
    </location>
</feature>
<keyword evidence="1" id="KW-0812">Transmembrane</keyword>
<gene>
    <name evidence="2" type="ORF">TDIB3V08_LOCUS9395</name>
</gene>
<feature type="transmembrane region" description="Helical" evidence="1">
    <location>
        <begin position="431"/>
        <end position="450"/>
    </location>
</feature>
<keyword evidence="1" id="KW-0472">Membrane</keyword>
<dbReference type="EMBL" id="OA570332">
    <property type="protein sequence ID" value="CAD7203222.1"/>
    <property type="molecule type" value="Genomic_DNA"/>
</dbReference>
<feature type="transmembrane region" description="Helical" evidence="1">
    <location>
        <begin position="546"/>
        <end position="572"/>
    </location>
</feature>
<reference evidence="2" key="1">
    <citation type="submission" date="2020-11" db="EMBL/GenBank/DDBJ databases">
        <authorList>
            <person name="Tran Van P."/>
        </authorList>
    </citation>
    <scope>NUCLEOTIDE SEQUENCE</scope>
</reference>
<dbReference type="PANTHER" id="PTHR20992">
    <property type="entry name" value="AT15442P-RELATED"/>
    <property type="match status" value="1"/>
</dbReference>
<dbReference type="InterPro" id="IPR005240">
    <property type="entry name" value="DUF389"/>
</dbReference>
<organism evidence="2">
    <name type="scientific">Timema douglasi</name>
    <name type="common">Walking stick</name>
    <dbReference type="NCBI Taxonomy" id="61478"/>
    <lineage>
        <taxon>Eukaryota</taxon>
        <taxon>Metazoa</taxon>
        <taxon>Ecdysozoa</taxon>
        <taxon>Arthropoda</taxon>
        <taxon>Hexapoda</taxon>
        <taxon>Insecta</taxon>
        <taxon>Pterygota</taxon>
        <taxon>Neoptera</taxon>
        <taxon>Polyneoptera</taxon>
        <taxon>Phasmatodea</taxon>
        <taxon>Timematodea</taxon>
        <taxon>Timematoidea</taxon>
        <taxon>Timematidae</taxon>
        <taxon>Timema</taxon>
    </lineage>
</organism>
<dbReference type="AlphaFoldDB" id="A0A7R8VUZ0"/>
<name>A0A7R8VUZ0_TIMDO</name>
<dbReference type="PANTHER" id="PTHR20992:SF9">
    <property type="entry name" value="AT15442P-RELATED"/>
    <property type="match status" value="1"/>
</dbReference>
<evidence type="ECO:0000256" key="1">
    <source>
        <dbReference type="SAM" id="Phobius"/>
    </source>
</evidence>
<sequence>MLAASTQWEARPRNIRLPGVLLLVGFNTGDKGSKKQGAHGYEYISPGLDSQLAPWIFNPEGGLPQWPPWFGNGKVELEEVNPHLRGGRVENHLEKTTPVHPTEIRTSISPSSAVELNTTSALASYATKAESVDFSKNSGDVFLPDIECDEAYRRQLSSQRSKSSGDENQDINSEFSKLSKIKPSFASETELPSNGVQENSMQEALKELLSKQKIENAVWCDGSQGDYIQVSFAVSPGEQCEELLRQLSECGIGHRLNSVISVLPCSLCYREEVDADATICSPRSAKMMDDRMTERKEHAKNTAWNKFVTSVRARLTVAQVVEGVKANASLTFDFLVLLLVASLVSALGLAYDSTVILVSSMLFSPLIVSVPLQGQFIPASVAYLANALVVLSSTAEDGEIKVPISGPVMAGTFGTVIGDRSLQKMGVLNELFGLGISLVVGFLYGILMGLTGQGDWPTMEMTSRGEFQGLWVGAVVAIASGAAVSIAILGDNTSSLVGVAISVSLLPTAVNAGLLWALACVELAWATGTGNSTVPHVYSENRPVDLALLGAISLCLTIINIVFIFLAGILFLKIKEVAPRTSKAQRHFWDHDVKIARDYNRTMRGPDARNLGKSLANELAAMRKEHLGTTLSSAQGDVTRRRQRSLSTNIYQQEMLNPHLIDLRMADNQQTWSPGTGEEFFGEKTSVRVLESLYRTLTGAGPPVSPRSSSHWALVPSATSPPKVVSPLPDEIAPSLPTIHECVSERSRRFLVTPAQDQLTPTRHSFTET</sequence>
<feature type="transmembrane region" description="Helical" evidence="1">
    <location>
        <begin position="470"/>
        <end position="489"/>
    </location>
</feature>
<accession>A0A7R8VUZ0</accession>
<evidence type="ECO:0000313" key="2">
    <source>
        <dbReference type="EMBL" id="CAD7203222.1"/>
    </source>
</evidence>